<gene>
    <name evidence="2" type="ORF">ABID19_002890</name>
</gene>
<accession>A0ABV2GNH9</accession>
<evidence type="ECO:0000313" key="2">
    <source>
        <dbReference type="EMBL" id="MET3579859.1"/>
    </source>
</evidence>
<dbReference type="EMBL" id="JBEPMC010000004">
    <property type="protein sequence ID" value="MET3579859.1"/>
    <property type="molecule type" value="Genomic_DNA"/>
</dbReference>
<comment type="caution">
    <text evidence="2">The sequence shown here is derived from an EMBL/GenBank/DDBJ whole genome shotgun (WGS) entry which is preliminary data.</text>
</comment>
<evidence type="ECO:0008006" key="4">
    <source>
        <dbReference type="Google" id="ProtNLM"/>
    </source>
</evidence>
<evidence type="ECO:0000313" key="3">
    <source>
        <dbReference type="Proteomes" id="UP001549204"/>
    </source>
</evidence>
<feature type="region of interest" description="Disordered" evidence="1">
    <location>
        <begin position="1"/>
        <end position="24"/>
    </location>
</feature>
<reference evidence="2 3" key="1">
    <citation type="submission" date="2024-06" db="EMBL/GenBank/DDBJ databases">
        <title>Genomic Encyclopedia of Type Strains, Phase IV (KMG-IV): sequencing the most valuable type-strain genomes for metagenomic binning, comparative biology and taxonomic classification.</title>
        <authorList>
            <person name="Goeker M."/>
        </authorList>
    </citation>
    <scope>NUCLEOTIDE SEQUENCE [LARGE SCALE GENOMIC DNA]</scope>
    <source>
        <strain evidence="2 3">DSM 100022</strain>
    </source>
</reference>
<name>A0ABV2GNH9_9HYPH</name>
<dbReference type="Proteomes" id="UP001549204">
    <property type="component" value="Unassembled WGS sequence"/>
</dbReference>
<proteinExistence type="predicted"/>
<dbReference type="RefSeq" id="WP_354491372.1">
    <property type="nucleotide sequence ID" value="NZ_JBEPMC010000004.1"/>
</dbReference>
<protein>
    <recommendedName>
        <fullName evidence="4">Transposase</fullName>
    </recommendedName>
</protein>
<organism evidence="2 3">
    <name type="scientific">Mesorhizobium robiniae</name>
    <dbReference type="NCBI Taxonomy" id="559315"/>
    <lineage>
        <taxon>Bacteria</taxon>
        <taxon>Pseudomonadati</taxon>
        <taxon>Pseudomonadota</taxon>
        <taxon>Alphaproteobacteria</taxon>
        <taxon>Hyphomicrobiales</taxon>
        <taxon>Phyllobacteriaceae</taxon>
        <taxon>Mesorhizobium</taxon>
    </lineage>
</organism>
<evidence type="ECO:0000256" key="1">
    <source>
        <dbReference type="SAM" id="MobiDB-lite"/>
    </source>
</evidence>
<sequence length="61" mass="7084">MRHRTNEEGTGFKGRDHDQPIKSEAQYLEHYPICGQDLNMRDLGPVLHHAKSEHQPLTPEH</sequence>
<keyword evidence="3" id="KW-1185">Reference proteome</keyword>